<evidence type="ECO:0000313" key="7">
    <source>
        <dbReference type="EMBL" id="MBB4838340.1"/>
    </source>
</evidence>
<accession>A0A7W7NQL9</accession>
<name>A0A7W7NQL9_9SPHN</name>
<dbReference type="RefSeq" id="WP_184164313.1">
    <property type="nucleotide sequence ID" value="NZ_JACHLN010000001.1"/>
</dbReference>
<evidence type="ECO:0000256" key="5">
    <source>
        <dbReference type="SAM" id="Phobius"/>
    </source>
</evidence>
<dbReference type="AlphaFoldDB" id="A0A7W7NQL9"/>
<sequence length="361" mass="37653">MKPPRPKLLDRITSRTIDEVEVVASVLLAIAVAHWLGAANVYWAAFAGYMVMRGHAGETLVRGLLRITGTGAGGLLALAAAPFLGWWPAAAAALFLVGGGALYAAITARRSYAWLFFGLTFAMVVLDKLAHPHVALASFVETRVLETVAGTLACVAVSLASTLTLRRRWPATPAPRPAGLGWHPEAARHALQGATALALLVGLSAWLHVPALSQAAIGIMAVMLVPADSIGASGLLPVSRRLVQRFLGCLAGAALAALFLFVAHGSAPLLVLGTVIGVVIGKHLENGDHAHRYVGTQFALAILIVLVPDSYADAEIGPALMRLAGVLIGFAVLEPVLLAWHGIAPRRQVARQSNSDGPGDI</sequence>
<comment type="subcellular location">
    <subcellularLocation>
        <location evidence="1">Membrane</location>
        <topology evidence="1">Multi-pass membrane protein</topology>
    </subcellularLocation>
</comment>
<feature type="transmembrane region" description="Helical" evidence="5">
    <location>
        <begin position="186"/>
        <end position="209"/>
    </location>
</feature>
<evidence type="ECO:0000256" key="1">
    <source>
        <dbReference type="ARBA" id="ARBA00004141"/>
    </source>
</evidence>
<feature type="transmembrane region" description="Helical" evidence="5">
    <location>
        <begin position="86"/>
        <end position="105"/>
    </location>
</feature>
<dbReference type="Proteomes" id="UP000575241">
    <property type="component" value="Unassembled WGS sequence"/>
</dbReference>
<proteinExistence type="predicted"/>
<keyword evidence="3 5" id="KW-1133">Transmembrane helix</keyword>
<feature type="transmembrane region" description="Helical" evidence="5">
    <location>
        <begin position="22"/>
        <end position="51"/>
    </location>
</feature>
<dbReference type="Pfam" id="PF13515">
    <property type="entry name" value="FUSC_2"/>
    <property type="match status" value="2"/>
</dbReference>
<feature type="domain" description="Integral membrane bound transporter" evidence="6">
    <location>
        <begin position="202"/>
        <end position="332"/>
    </location>
</feature>
<keyword evidence="2 5" id="KW-0812">Transmembrane</keyword>
<evidence type="ECO:0000256" key="4">
    <source>
        <dbReference type="ARBA" id="ARBA00023136"/>
    </source>
</evidence>
<comment type="caution">
    <text evidence="7">The sequence shown here is derived from an EMBL/GenBank/DDBJ whole genome shotgun (WGS) entry which is preliminary data.</text>
</comment>
<feature type="transmembrane region" description="Helical" evidence="5">
    <location>
        <begin position="293"/>
        <end position="311"/>
    </location>
</feature>
<dbReference type="GO" id="GO:0016020">
    <property type="term" value="C:membrane"/>
    <property type="evidence" value="ECO:0007669"/>
    <property type="project" value="UniProtKB-SubCell"/>
</dbReference>
<reference evidence="7 8" key="1">
    <citation type="submission" date="2020-08" db="EMBL/GenBank/DDBJ databases">
        <title>Functional genomics of gut bacteria from endangered species of beetles.</title>
        <authorList>
            <person name="Carlos-Shanley C."/>
        </authorList>
    </citation>
    <scope>NUCLEOTIDE SEQUENCE [LARGE SCALE GENOMIC DNA]</scope>
    <source>
        <strain evidence="7 8">S00224</strain>
    </source>
</reference>
<dbReference type="InterPro" id="IPR049453">
    <property type="entry name" value="Memb_transporter_dom"/>
</dbReference>
<evidence type="ECO:0000256" key="3">
    <source>
        <dbReference type="ARBA" id="ARBA00022989"/>
    </source>
</evidence>
<feature type="transmembrane region" description="Helical" evidence="5">
    <location>
        <begin position="323"/>
        <end position="343"/>
    </location>
</feature>
<evidence type="ECO:0000256" key="2">
    <source>
        <dbReference type="ARBA" id="ARBA00022692"/>
    </source>
</evidence>
<dbReference type="EMBL" id="JACHLN010000001">
    <property type="protein sequence ID" value="MBB4838340.1"/>
    <property type="molecule type" value="Genomic_DNA"/>
</dbReference>
<protein>
    <submittedName>
        <fullName evidence="7">Putative membrane protein YccC</fullName>
    </submittedName>
</protein>
<organism evidence="7 8">
    <name type="scientific">Sphingomonas kyeonggiensis</name>
    <dbReference type="NCBI Taxonomy" id="1268553"/>
    <lineage>
        <taxon>Bacteria</taxon>
        <taxon>Pseudomonadati</taxon>
        <taxon>Pseudomonadota</taxon>
        <taxon>Alphaproteobacteria</taxon>
        <taxon>Sphingomonadales</taxon>
        <taxon>Sphingomonadaceae</taxon>
        <taxon>Sphingomonas</taxon>
    </lineage>
</organism>
<feature type="domain" description="Integral membrane bound transporter" evidence="6">
    <location>
        <begin position="28"/>
        <end position="155"/>
    </location>
</feature>
<feature type="transmembrane region" description="Helical" evidence="5">
    <location>
        <begin position="215"/>
        <end position="236"/>
    </location>
</feature>
<gene>
    <name evidence="7" type="ORF">HNP52_001391</name>
</gene>
<keyword evidence="4 5" id="KW-0472">Membrane</keyword>
<evidence type="ECO:0000259" key="6">
    <source>
        <dbReference type="Pfam" id="PF13515"/>
    </source>
</evidence>
<keyword evidence="8" id="KW-1185">Reference proteome</keyword>
<evidence type="ECO:0000313" key="8">
    <source>
        <dbReference type="Proteomes" id="UP000575241"/>
    </source>
</evidence>
<feature type="transmembrane region" description="Helical" evidence="5">
    <location>
        <begin position="248"/>
        <end position="281"/>
    </location>
</feature>
<feature type="transmembrane region" description="Helical" evidence="5">
    <location>
        <begin position="112"/>
        <end position="131"/>
    </location>
</feature>